<proteinExistence type="predicted"/>
<reference evidence="2" key="1">
    <citation type="submission" date="2022-11" db="UniProtKB">
        <authorList>
            <consortium name="WormBaseParasite"/>
        </authorList>
    </citation>
    <scope>IDENTIFICATION</scope>
</reference>
<sequence length="66" mass="7220">MEIDVEVNAIIHAMTKNPINQPTLSTPMLLDVNYTTPPVEAIAITTQDEIKRAQAADLPPPKSSQH</sequence>
<name>A0A915HGN6_ROMCU</name>
<dbReference type="Proteomes" id="UP000887565">
    <property type="component" value="Unplaced"/>
</dbReference>
<dbReference type="AlphaFoldDB" id="A0A915HGN6"/>
<keyword evidence="1" id="KW-1185">Reference proteome</keyword>
<protein>
    <submittedName>
        <fullName evidence="2">Reverse transcriptase domain-containing protein</fullName>
    </submittedName>
</protein>
<accession>A0A915HGN6</accession>
<evidence type="ECO:0000313" key="1">
    <source>
        <dbReference type="Proteomes" id="UP000887565"/>
    </source>
</evidence>
<organism evidence="1 2">
    <name type="scientific">Romanomermis culicivorax</name>
    <name type="common">Nematode worm</name>
    <dbReference type="NCBI Taxonomy" id="13658"/>
    <lineage>
        <taxon>Eukaryota</taxon>
        <taxon>Metazoa</taxon>
        <taxon>Ecdysozoa</taxon>
        <taxon>Nematoda</taxon>
        <taxon>Enoplea</taxon>
        <taxon>Dorylaimia</taxon>
        <taxon>Mermithida</taxon>
        <taxon>Mermithoidea</taxon>
        <taxon>Mermithidae</taxon>
        <taxon>Romanomermis</taxon>
    </lineage>
</organism>
<dbReference type="WBParaSite" id="nRc.2.0.1.t01182-RA">
    <property type="protein sequence ID" value="nRc.2.0.1.t01182-RA"/>
    <property type="gene ID" value="nRc.2.0.1.g01182"/>
</dbReference>
<evidence type="ECO:0000313" key="2">
    <source>
        <dbReference type="WBParaSite" id="nRc.2.0.1.t01182-RA"/>
    </source>
</evidence>